<dbReference type="Proteomes" id="UP000652761">
    <property type="component" value="Unassembled WGS sequence"/>
</dbReference>
<gene>
    <name evidence="4" type="ORF">Taro_034676</name>
</gene>
<reference evidence="4" key="1">
    <citation type="submission" date="2017-07" db="EMBL/GenBank/DDBJ databases">
        <title>Taro Niue Genome Assembly and Annotation.</title>
        <authorList>
            <person name="Atibalentja N."/>
            <person name="Keating K."/>
            <person name="Fields C.J."/>
        </authorList>
    </citation>
    <scope>NUCLEOTIDE SEQUENCE</scope>
    <source>
        <strain evidence="4">Niue_2</strain>
        <tissue evidence="4">Leaf</tissue>
    </source>
</reference>
<dbReference type="OrthoDB" id="786680at2759"/>
<dbReference type="PROSITE" id="PS50158">
    <property type="entry name" value="ZF_CCHC"/>
    <property type="match status" value="1"/>
</dbReference>
<name>A0A843W3K8_COLES</name>
<dbReference type="AlphaFoldDB" id="A0A843W3K8"/>
<sequence>MVSHGRRGAQAREDEQRCEERGEQQVPASQGPTVLPPPPPMDYGVFMQGLIQAMQTQAQMQAALQAQLQAQALSAACRQMSKMDQYMEEKRAAQKRSAPPFQRQDKKKVVVYQSPQHPVAAPSQQAVVLQSPNFRPSDKKMCPHCGRAHGSTECWKLAGKCLKCGSIEHQIRDCPRLQ</sequence>
<evidence type="ECO:0000256" key="2">
    <source>
        <dbReference type="SAM" id="MobiDB-lite"/>
    </source>
</evidence>
<organism evidence="4 5">
    <name type="scientific">Colocasia esculenta</name>
    <name type="common">Wild taro</name>
    <name type="synonym">Arum esculentum</name>
    <dbReference type="NCBI Taxonomy" id="4460"/>
    <lineage>
        <taxon>Eukaryota</taxon>
        <taxon>Viridiplantae</taxon>
        <taxon>Streptophyta</taxon>
        <taxon>Embryophyta</taxon>
        <taxon>Tracheophyta</taxon>
        <taxon>Spermatophyta</taxon>
        <taxon>Magnoliopsida</taxon>
        <taxon>Liliopsida</taxon>
        <taxon>Araceae</taxon>
        <taxon>Aroideae</taxon>
        <taxon>Colocasieae</taxon>
        <taxon>Colocasia</taxon>
    </lineage>
</organism>
<keyword evidence="1" id="KW-0479">Metal-binding</keyword>
<feature type="compositionally biased region" description="Basic and acidic residues" evidence="2">
    <location>
        <begin position="10"/>
        <end position="23"/>
    </location>
</feature>
<dbReference type="GO" id="GO:0003676">
    <property type="term" value="F:nucleic acid binding"/>
    <property type="evidence" value="ECO:0007669"/>
    <property type="project" value="InterPro"/>
</dbReference>
<proteinExistence type="predicted"/>
<evidence type="ECO:0000313" key="4">
    <source>
        <dbReference type="EMBL" id="MQM01917.1"/>
    </source>
</evidence>
<dbReference type="EMBL" id="NMUH01002757">
    <property type="protein sequence ID" value="MQM01917.1"/>
    <property type="molecule type" value="Genomic_DNA"/>
</dbReference>
<feature type="region of interest" description="Disordered" evidence="2">
    <location>
        <begin position="1"/>
        <end position="41"/>
    </location>
</feature>
<protein>
    <recommendedName>
        <fullName evidence="3">CCHC-type domain-containing protein</fullName>
    </recommendedName>
</protein>
<feature type="region of interest" description="Disordered" evidence="2">
    <location>
        <begin position="85"/>
        <end position="105"/>
    </location>
</feature>
<keyword evidence="1" id="KW-0862">Zinc</keyword>
<comment type="caution">
    <text evidence="4">The sequence shown here is derived from an EMBL/GenBank/DDBJ whole genome shotgun (WGS) entry which is preliminary data.</text>
</comment>
<evidence type="ECO:0000256" key="1">
    <source>
        <dbReference type="PROSITE-ProRule" id="PRU00047"/>
    </source>
</evidence>
<evidence type="ECO:0000259" key="3">
    <source>
        <dbReference type="PROSITE" id="PS50158"/>
    </source>
</evidence>
<dbReference type="InterPro" id="IPR001878">
    <property type="entry name" value="Znf_CCHC"/>
</dbReference>
<accession>A0A843W3K8</accession>
<evidence type="ECO:0000313" key="5">
    <source>
        <dbReference type="Proteomes" id="UP000652761"/>
    </source>
</evidence>
<keyword evidence="1" id="KW-0863">Zinc-finger</keyword>
<keyword evidence="5" id="KW-1185">Reference proteome</keyword>
<dbReference type="GO" id="GO:0008270">
    <property type="term" value="F:zinc ion binding"/>
    <property type="evidence" value="ECO:0007669"/>
    <property type="project" value="UniProtKB-KW"/>
</dbReference>
<feature type="domain" description="CCHC-type" evidence="3">
    <location>
        <begin position="160"/>
        <end position="176"/>
    </location>
</feature>